<dbReference type="Pfam" id="PF13359">
    <property type="entry name" value="DDE_Tnp_4"/>
    <property type="match status" value="1"/>
</dbReference>
<gene>
    <name evidence="4" type="ORF">RN001_006408</name>
</gene>
<protein>
    <recommendedName>
        <fullName evidence="3">DDE Tnp4 domain-containing protein</fullName>
    </recommendedName>
</protein>
<name>A0AAN7PDM8_9COLE</name>
<evidence type="ECO:0000256" key="2">
    <source>
        <dbReference type="ARBA" id="ARBA00022723"/>
    </source>
</evidence>
<dbReference type="Proteomes" id="UP001353858">
    <property type="component" value="Unassembled WGS sequence"/>
</dbReference>
<dbReference type="GO" id="GO:0046872">
    <property type="term" value="F:metal ion binding"/>
    <property type="evidence" value="ECO:0007669"/>
    <property type="project" value="UniProtKB-KW"/>
</dbReference>
<sequence length="273" mass="31381">MCESFLLKCARVNSLIITCNSYVFCCHVILFLTCKNISNCINCKLGLVNLYKENEGFNHFCGMIDGLAFLPPRDVRREMLHLREVAPAEAEDLLNYFDATYAFRLLFPSSFDSSLFQASGLIEPFQLIFKSIDINGVKVPFMTMGDPAYLLLPWLLKGYTKSSKLTPEEESLNVYLNSGRVSVEIAFGRLKARRRCLLKRLDIHFTFVPEIVSACCILHNIVESTKDTYTEVIFSQPEKHSNRKRENFSGHAIRDAIKNFHKCNFPIKKTFYR</sequence>
<feature type="domain" description="DDE Tnp4" evidence="3">
    <location>
        <begin position="112"/>
        <end position="220"/>
    </location>
</feature>
<comment type="caution">
    <text evidence="4">The sequence shown here is derived from an EMBL/GenBank/DDBJ whole genome shotgun (WGS) entry which is preliminary data.</text>
</comment>
<keyword evidence="2" id="KW-0479">Metal-binding</keyword>
<dbReference type="AlphaFoldDB" id="A0AAN7PDM8"/>
<comment type="cofactor">
    <cofactor evidence="1">
        <name>a divalent metal cation</name>
        <dbReference type="ChEBI" id="CHEBI:60240"/>
    </cofactor>
</comment>
<evidence type="ECO:0000313" key="5">
    <source>
        <dbReference type="Proteomes" id="UP001353858"/>
    </source>
</evidence>
<keyword evidence="5" id="KW-1185">Reference proteome</keyword>
<evidence type="ECO:0000313" key="4">
    <source>
        <dbReference type="EMBL" id="KAK4883089.1"/>
    </source>
</evidence>
<reference evidence="5" key="1">
    <citation type="submission" date="2023-01" db="EMBL/GenBank/DDBJ databases">
        <title>Key to firefly adult light organ development and bioluminescence: homeobox transcription factors regulate luciferase expression and transportation to peroxisome.</title>
        <authorList>
            <person name="Fu X."/>
        </authorList>
    </citation>
    <scope>NUCLEOTIDE SEQUENCE [LARGE SCALE GENOMIC DNA]</scope>
</reference>
<dbReference type="InterPro" id="IPR027806">
    <property type="entry name" value="HARBI1_dom"/>
</dbReference>
<evidence type="ECO:0000256" key="1">
    <source>
        <dbReference type="ARBA" id="ARBA00001968"/>
    </source>
</evidence>
<dbReference type="EMBL" id="JARPUR010000002">
    <property type="protein sequence ID" value="KAK4883089.1"/>
    <property type="molecule type" value="Genomic_DNA"/>
</dbReference>
<proteinExistence type="predicted"/>
<evidence type="ECO:0000259" key="3">
    <source>
        <dbReference type="Pfam" id="PF13359"/>
    </source>
</evidence>
<accession>A0AAN7PDM8</accession>
<organism evidence="4 5">
    <name type="scientific">Aquatica leii</name>
    <dbReference type="NCBI Taxonomy" id="1421715"/>
    <lineage>
        <taxon>Eukaryota</taxon>
        <taxon>Metazoa</taxon>
        <taxon>Ecdysozoa</taxon>
        <taxon>Arthropoda</taxon>
        <taxon>Hexapoda</taxon>
        <taxon>Insecta</taxon>
        <taxon>Pterygota</taxon>
        <taxon>Neoptera</taxon>
        <taxon>Endopterygota</taxon>
        <taxon>Coleoptera</taxon>
        <taxon>Polyphaga</taxon>
        <taxon>Elateriformia</taxon>
        <taxon>Elateroidea</taxon>
        <taxon>Lampyridae</taxon>
        <taxon>Luciolinae</taxon>
        <taxon>Aquatica</taxon>
    </lineage>
</organism>